<name>A0A9X3EU61_9BACT</name>
<dbReference type="Proteomes" id="UP001150924">
    <property type="component" value="Unassembled WGS sequence"/>
</dbReference>
<dbReference type="AlphaFoldDB" id="A0A9X3EU61"/>
<gene>
    <name evidence="1" type="ORF">OV079_30005</name>
</gene>
<comment type="caution">
    <text evidence="1">The sequence shown here is derived from an EMBL/GenBank/DDBJ whole genome shotgun (WGS) entry which is preliminary data.</text>
</comment>
<organism evidence="1 2">
    <name type="scientific">Nannocystis pusilla</name>
    <dbReference type="NCBI Taxonomy" id="889268"/>
    <lineage>
        <taxon>Bacteria</taxon>
        <taxon>Pseudomonadati</taxon>
        <taxon>Myxococcota</taxon>
        <taxon>Polyangia</taxon>
        <taxon>Nannocystales</taxon>
        <taxon>Nannocystaceae</taxon>
        <taxon>Nannocystis</taxon>
    </lineage>
</organism>
<reference evidence="1" key="1">
    <citation type="submission" date="2022-11" db="EMBL/GenBank/DDBJ databases">
        <title>Minimal conservation of predation-associated metabolite biosynthetic gene clusters underscores biosynthetic potential of Myxococcota including descriptions for ten novel species: Archangium lansinium sp. nov., Myxococcus landrumus sp. nov., Nannocystis bai.</title>
        <authorList>
            <person name="Ahearne A."/>
            <person name="Stevens C."/>
            <person name="Phillips K."/>
        </authorList>
    </citation>
    <scope>NUCLEOTIDE SEQUENCE</scope>
    <source>
        <strain evidence="1">Na p29</strain>
    </source>
</reference>
<dbReference type="InterPro" id="IPR026349">
    <property type="entry name" value="CHP04255"/>
</dbReference>
<dbReference type="EMBL" id="JAPNKE010000002">
    <property type="protein sequence ID" value="MCY1009725.1"/>
    <property type="molecule type" value="Genomic_DNA"/>
</dbReference>
<evidence type="ECO:0000313" key="2">
    <source>
        <dbReference type="Proteomes" id="UP001150924"/>
    </source>
</evidence>
<sequence length="269" mass="30160">MFQIKTLVTGAKCRTPRSLADPRSGRRAFTLRRGALHSHDLDAAHLSPPPIIEAVIELRFLDDVPGAKLHAAIQSKLGEEYPDTPSASISADDMTFVASRDQKRMLGFGANLLSIHVLEPYPGWEQFIRQAQDALQGVLSVVKGPLQAVAVRYVDRITLRAVGRPFHDFVRIMPFRPEAMPENLQTFYHASTSIHKDGCTTVTLVLASTTPDGNFPRMIIDIGARREREAEPLCDIRTSDWLQVVDELHTMQRTIFEDSITDAMRELFQ</sequence>
<dbReference type="RefSeq" id="WP_267772400.1">
    <property type="nucleotide sequence ID" value="NZ_JAPNKE010000002.1"/>
</dbReference>
<evidence type="ECO:0000313" key="1">
    <source>
        <dbReference type="EMBL" id="MCY1009725.1"/>
    </source>
</evidence>
<proteinExistence type="predicted"/>
<dbReference type="NCBIfam" id="TIGR04255">
    <property type="entry name" value="sporadTIGR04255"/>
    <property type="match status" value="1"/>
</dbReference>
<keyword evidence="2" id="KW-1185">Reference proteome</keyword>
<protein>
    <submittedName>
        <fullName evidence="1">TIGR04255 family protein</fullName>
    </submittedName>
</protein>
<accession>A0A9X3EU61</accession>